<dbReference type="EMBL" id="PP911589">
    <property type="protein sequence ID" value="XCA47407.1"/>
    <property type="molecule type" value="Genomic_DNA"/>
</dbReference>
<accession>A0AAU7YQW7</accession>
<proteinExistence type="predicted"/>
<evidence type="ECO:0000313" key="1">
    <source>
        <dbReference type="EMBL" id="XCA47407.1"/>
    </source>
</evidence>
<protein>
    <submittedName>
        <fullName evidence="1">Uncharacterized protein</fullName>
    </submittedName>
</protein>
<sequence length="93" mass="11226">MNATRVNTTLRRVVTLHNQIHSRTMRPHIDLLEDTAIELPNNYSMEMHVDHDARTVHFRTKMMSLYERLSIFIKQKHEMRSVYPDYLFTEKHS</sequence>
<name>A0AAU7YQW7_9PHYC</name>
<reference evidence="1" key="1">
    <citation type="submission" date="2024-06" db="EMBL/GenBank/DDBJ databases">
        <title>Evidence of context-dependent and transient costs of resisting viral infection in isolates of the marine microalga Micromonas sp. (class Mamiellophyceae).</title>
        <authorList>
            <person name="Bedi de Silva A."/>
            <person name="Schvarcz C.R."/>
            <person name="Steward G.R."/>
            <person name="Edwards K.F."/>
        </authorList>
    </citation>
    <scope>NUCLEOTIDE SEQUENCE</scope>
    <source>
        <strain evidence="1">McV-KB2</strain>
    </source>
</reference>
<organism evidence="1">
    <name type="scientific">Micromonas commoda virus</name>
    <dbReference type="NCBI Taxonomy" id="3057169"/>
    <lineage>
        <taxon>Viruses</taxon>
        <taxon>Varidnaviria</taxon>
        <taxon>Bamfordvirae</taxon>
        <taxon>Nucleocytoviricota</taxon>
        <taxon>Megaviricetes</taxon>
        <taxon>Algavirales</taxon>
        <taxon>Phycodnaviridae</taxon>
    </lineage>
</organism>